<accession>A0ABX2N508</accession>
<sequence length="302" mass="33039">MSRNVLTNPTSSLENTARQICEKFSGYWKNDKGMCCCPAHDDNTPSLGVSIGRNAILFHCFAGCPQKEVLAGFERQGVPARSLFSGSSIPIPATSPKEIKPSANAQRLWRQAQRLQGTIARTYLKKRLISITSPELRFLERTPLGPKSHVRFLPAMLASVRTDAHIMAIHRTFLLPDGSGQSDFIKPKRALGSLGTGAVRLFPPKDGVLGLAEGTESAMSATQLTGIPTWATLGNERFGIVTIPESVKQLYLFVDHDAGGDLAEAKAREHFQMPGRSIIARRPSRRGDDWNNELFRANAAST</sequence>
<keyword evidence="1" id="KW-0240">DNA-directed RNA polymerase</keyword>
<keyword evidence="4" id="KW-0548">Nucleotidyltransferase</keyword>
<dbReference type="SUPFAM" id="SSF57783">
    <property type="entry name" value="Zinc beta-ribbon"/>
    <property type="match status" value="1"/>
</dbReference>
<dbReference type="InterPro" id="IPR036977">
    <property type="entry name" value="DNA_primase_Znf_CHC2"/>
</dbReference>
<comment type="caution">
    <text evidence="9">The sequence shown here is derived from an EMBL/GenBank/DDBJ whole genome shotgun (WGS) entry which is preliminary data.</text>
</comment>
<organism evidence="9 10">
    <name type="scientific">Parasphingorhabdus flavimaris</name>
    <dbReference type="NCBI Taxonomy" id="266812"/>
    <lineage>
        <taxon>Bacteria</taxon>
        <taxon>Pseudomonadati</taxon>
        <taxon>Pseudomonadota</taxon>
        <taxon>Alphaproteobacteria</taxon>
        <taxon>Sphingomonadales</taxon>
        <taxon>Sphingomonadaceae</taxon>
        <taxon>Parasphingorhabdus</taxon>
    </lineage>
</organism>
<gene>
    <name evidence="9" type="ORF">HUO14_12625</name>
</gene>
<dbReference type="Pfam" id="PF13362">
    <property type="entry name" value="Toprim_3"/>
    <property type="match status" value="1"/>
</dbReference>
<proteinExistence type="predicted"/>
<dbReference type="InterPro" id="IPR055570">
    <property type="entry name" value="DUF7146"/>
</dbReference>
<evidence type="ECO:0000256" key="6">
    <source>
        <dbReference type="ARBA" id="ARBA00023163"/>
    </source>
</evidence>
<dbReference type="InterPro" id="IPR034154">
    <property type="entry name" value="TOPRIM_DnaG/twinkle"/>
</dbReference>
<evidence type="ECO:0000313" key="10">
    <source>
        <dbReference type="Proteomes" id="UP000652427"/>
    </source>
</evidence>
<keyword evidence="5" id="KW-0235">DNA replication</keyword>
<evidence type="ECO:0000256" key="5">
    <source>
        <dbReference type="ARBA" id="ARBA00022705"/>
    </source>
</evidence>
<evidence type="ECO:0000256" key="3">
    <source>
        <dbReference type="ARBA" id="ARBA00022679"/>
    </source>
</evidence>
<keyword evidence="3" id="KW-0808">Transferase</keyword>
<feature type="domain" description="Toprim" evidence="7">
    <location>
        <begin position="209"/>
        <end position="296"/>
    </location>
</feature>
<dbReference type="Proteomes" id="UP000652427">
    <property type="component" value="Unassembled WGS sequence"/>
</dbReference>
<keyword evidence="2" id="KW-0639">Primosome</keyword>
<evidence type="ECO:0000256" key="2">
    <source>
        <dbReference type="ARBA" id="ARBA00022515"/>
    </source>
</evidence>
<keyword evidence="6" id="KW-0804">Transcription</keyword>
<evidence type="ECO:0000256" key="4">
    <source>
        <dbReference type="ARBA" id="ARBA00022695"/>
    </source>
</evidence>
<dbReference type="RefSeq" id="WP_100092320.1">
    <property type="nucleotide sequence ID" value="NZ_JABWMH010000003.1"/>
</dbReference>
<dbReference type="InterPro" id="IPR006171">
    <property type="entry name" value="TOPRIM_dom"/>
</dbReference>
<name>A0ABX2N508_9SPHN</name>
<keyword evidence="10" id="KW-1185">Reference proteome</keyword>
<dbReference type="Pfam" id="PF23639">
    <property type="entry name" value="DUF7146"/>
    <property type="match status" value="1"/>
</dbReference>
<dbReference type="CDD" id="cd01029">
    <property type="entry name" value="TOPRIM_primases"/>
    <property type="match status" value="1"/>
</dbReference>
<evidence type="ECO:0000259" key="8">
    <source>
        <dbReference type="Pfam" id="PF23639"/>
    </source>
</evidence>
<dbReference type="EMBL" id="JABWMH010000003">
    <property type="protein sequence ID" value="NVD28737.1"/>
    <property type="molecule type" value="Genomic_DNA"/>
</dbReference>
<reference evidence="9 10" key="1">
    <citation type="submission" date="2020-06" db="EMBL/GenBank/DDBJ databases">
        <authorList>
            <person name="Kim S.-J."/>
            <person name="Park S.-J."/>
        </authorList>
    </citation>
    <scope>NUCLEOTIDE SEQUENCE [LARGE SCALE GENOMIC DNA]</scope>
    <source>
        <strain evidence="9 10">SW-151</strain>
    </source>
</reference>
<evidence type="ECO:0000259" key="7">
    <source>
        <dbReference type="Pfam" id="PF13362"/>
    </source>
</evidence>
<evidence type="ECO:0000313" key="9">
    <source>
        <dbReference type="EMBL" id="NVD28737.1"/>
    </source>
</evidence>
<evidence type="ECO:0000256" key="1">
    <source>
        <dbReference type="ARBA" id="ARBA00022478"/>
    </source>
</evidence>
<dbReference type="Gene3D" id="3.90.580.10">
    <property type="entry name" value="Zinc finger, CHC2-type domain"/>
    <property type="match status" value="1"/>
</dbReference>
<protein>
    <submittedName>
        <fullName evidence="9">Toprim domain-containing protein</fullName>
    </submittedName>
</protein>
<feature type="domain" description="DUF7146" evidence="8">
    <location>
        <begin position="102"/>
        <end position="201"/>
    </location>
</feature>